<comment type="caution">
    <text evidence="2">The sequence shown here is derived from an EMBL/GenBank/DDBJ whole genome shotgun (WGS) entry which is preliminary data.</text>
</comment>
<name>A0A085Z7I1_9FLAO</name>
<reference evidence="2 3" key="1">
    <citation type="submission" date="2014-07" db="EMBL/GenBank/DDBJ databases">
        <title>Genome of Chryseobacterium formosense LMG 24722.</title>
        <authorList>
            <person name="Pipes S.E."/>
            <person name="Stropko S.J."/>
            <person name="Newman J.D."/>
        </authorList>
    </citation>
    <scope>NUCLEOTIDE SEQUENCE [LARGE SCALE GENOMIC DNA]</scope>
    <source>
        <strain evidence="2 3">LMG 24722</strain>
    </source>
</reference>
<organism evidence="2 3">
    <name type="scientific">Chryseobacterium formosense</name>
    <dbReference type="NCBI Taxonomy" id="236814"/>
    <lineage>
        <taxon>Bacteria</taxon>
        <taxon>Pseudomonadati</taxon>
        <taxon>Bacteroidota</taxon>
        <taxon>Flavobacteriia</taxon>
        <taxon>Flavobacteriales</taxon>
        <taxon>Weeksellaceae</taxon>
        <taxon>Chryseobacterium group</taxon>
        <taxon>Chryseobacterium</taxon>
    </lineage>
</organism>
<accession>A0A085Z7I1</accession>
<evidence type="ECO:0000256" key="1">
    <source>
        <dbReference type="SAM" id="Phobius"/>
    </source>
</evidence>
<dbReference type="Proteomes" id="UP000028713">
    <property type="component" value="Unassembled WGS sequence"/>
</dbReference>
<feature type="transmembrane region" description="Helical" evidence="1">
    <location>
        <begin position="52"/>
        <end position="73"/>
    </location>
</feature>
<feature type="transmembrane region" description="Helical" evidence="1">
    <location>
        <begin position="12"/>
        <end position="32"/>
    </location>
</feature>
<dbReference type="EMBL" id="JPRP01000001">
    <property type="protein sequence ID" value="KFF00395.1"/>
    <property type="molecule type" value="Genomic_DNA"/>
</dbReference>
<protein>
    <submittedName>
        <fullName evidence="2">Uncharacterized protein</fullName>
    </submittedName>
</protein>
<keyword evidence="1" id="KW-1133">Transmembrane helix</keyword>
<keyword evidence="3" id="KW-1185">Reference proteome</keyword>
<feature type="transmembrane region" description="Helical" evidence="1">
    <location>
        <begin position="85"/>
        <end position="105"/>
    </location>
</feature>
<feature type="transmembrane region" description="Helical" evidence="1">
    <location>
        <begin position="159"/>
        <end position="181"/>
    </location>
</feature>
<feature type="transmembrane region" description="Helical" evidence="1">
    <location>
        <begin position="127"/>
        <end position="147"/>
    </location>
</feature>
<evidence type="ECO:0000313" key="3">
    <source>
        <dbReference type="Proteomes" id="UP000028713"/>
    </source>
</evidence>
<keyword evidence="1" id="KW-0812">Transmembrane</keyword>
<dbReference type="AlphaFoldDB" id="A0A085Z7I1"/>
<gene>
    <name evidence="2" type="ORF">IX39_07015</name>
</gene>
<evidence type="ECO:0000313" key="2">
    <source>
        <dbReference type="EMBL" id="KFF00395.1"/>
    </source>
</evidence>
<sequence>MLKIELRKTIAIILIILTFILGYLSIGIISFFGMRSYYGYDGYCSDTKLSNFVAIESFEILIICTLISYAILLEFFQNIIKNVKFYKVIIVFLLINLIFFVYKIVEYPIIMEATGGWSNPRSNLEMMYNPLITFLGIYSSIIIWINFRLQKKTQSLKKIPIIFFLFVILAFIVIAIATQSIEYKDCRG</sequence>
<keyword evidence="1" id="KW-0472">Membrane</keyword>
<proteinExistence type="predicted"/>